<accession>A0A485LGG5</accession>
<feature type="active site" evidence="10">
    <location>
        <position position="284"/>
    </location>
</feature>
<dbReference type="EC" id="3.2.1.-" evidence="13"/>
<dbReference type="Proteomes" id="UP000332933">
    <property type="component" value="Unassembled WGS sequence"/>
</dbReference>
<feature type="binding site" evidence="11">
    <location>
        <position position="507"/>
    </location>
    <ligand>
        <name>Ca(2+)</name>
        <dbReference type="ChEBI" id="CHEBI:29108"/>
    </ligand>
</feature>
<comment type="catalytic activity">
    <reaction evidence="9">
        <text>N(4)-(alpha-D-Man-(1-&gt;2)-alpha-D-Man-(1-&gt;2)-alpha-D-Man-(1-&gt;3)-[alpha-D-Man-(1-&gt;2)-alpha-D-Man-(1-&gt;3)-[alpha-D-Man-(1-&gt;2)-alpha-D-Man-(1-&gt;6)]-alpha-D-Man-(1-&gt;6)]-beta-D-Man-(1-&gt;4)-beta-D-GlcNAc-(1-&gt;4)-beta-D-GlcNAc)-L-asparaginyl-[protein] (N-glucan mannose isomer 9A1,2,3B1,2,3) + 4 H2O = N(4)-(alpha-D-Man-(1-&gt;3)-[alpha-D-Man-(1-&gt;3)-[alpha-D-Man-(1-&gt;6)]-alpha-D-Man-(1-&gt;6)]-beta-D-Man-(1-&gt;4)-beta-D-GlcNAc-(1-&gt;4)-beta-D-GlcNAc)-L-asparaginyl-[protein] (N-glucan mannose isomer 5A1,2) + 4 beta-D-mannose</text>
        <dbReference type="Rhea" id="RHEA:56008"/>
        <dbReference type="Rhea" id="RHEA-COMP:14356"/>
        <dbReference type="Rhea" id="RHEA-COMP:14367"/>
        <dbReference type="ChEBI" id="CHEBI:15377"/>
        <dbReference type="ChEBI" id="CHEBI:28563"/>
        <dbReference type="ChEBI" id="CHEBI:59087"/>
        <dbReference type="ChEBI" id="CHEBI:139493"/>
        <dbReference type="EC" id="3.2.1.113"/>
    </reaction>
</comment>
<dbReference type="AlphaFoldDB" id="A0A485LGG5"/>
<evidence type="ECO:0000256" key="11">
    <source>
        <dbReference type="PIRSR" id="PIRSR601382-2"/>
    </source>
</evidence>
<dbReference type="GO" id="GO:0005509">
    <property type="term" value="F:calcium ion binding"/>
    <property type="evidence" value="ECO:0007669"/>
    <property type="project" value="InterPro"/>
</dbReference>
<name>A0A485LGG5_9STRA</name>
<evidence type="ECO:0000256" key="10">
    <source>
        <dbReference type="PIRSR" id="PIRSR601382-1"/>
    </source>
</evidence>
<evidence type="ECO:0000256" key="2">
    <source>
        <dbReference type="ARBA" id="ARBA00004922"/>
    </source>
</evidence>
<evidence type="ECO:0000256" key="7">
    <source>
        <dbReference type="ARBA" id="ARBA00023157"/>
    </source>
</evidence>
<evidence type="ECO:0000256" key="1">
    <source>
        <dbReference type="ARBA" id="ARBA00001913"/>
    </source>
</evidence>
<evidence type="ECO:0000256" key="9">
    <source>
        <dbReference type="ARBA" id="ARBA00048605"/>
    </source>
</evidence>
<reference evidence="15 16" key="1">
    <citation type="submission" date="2019-03" db="EMBL/GenBank/DDBJ databases">
        <authorList>
            <person name="Gaulin E."/>
            <person name="Dumas B."/>
        </authorList>
    </citation>
    <scope>NUCLEOTIDE SEQUENCE [LARGE SCALE GENOMIC DNA]</scope>
    <source>
        <strain evidence="15">CBS 568.67</strain>
    </source>
</reference>
<evidence type="ECO:0000313" key="15">
    <source>
        <dbReference type="EMBL" id="VFT97276.1"/>
    </source>
</evidence>
<evidence type="ECO:0000256" key="4">
    <source>
        <dbReference type="ARBA" id="ARBA00022723"/>
    </source>
</evidence>
<sequence>MSFVAMTPFLHRSFLILGFVGYVVDAINAATVHVVGATAFVRQDDAARIHRRTDDIATPAHAPLHLTTDVSMRDKVVATMEWAWKGYREHAFGSDSLDVQSMGAAIGSHDLAVSLVDSLDTLYLMGLMDEFNEAAAWAETNMLAKHAASGSVSLFETTIRVLGGYLAAYSLSGRPGLLALADDLGARLSRPFNQSPFPRFQVDLETGASFGASSLAEFTTIQLEFKYLARVTGKTTYADAVESIMDKVVQNVQSSYPDGLVPVSADNEAGSFKPGRISLGACGDSYYEYLLKQWLLSGKRDTKYRDIYVTAVDSINRKLVARSAKSNWAFLGDLNDAGQLDPVMDHLVCFVPGMLALGYINGMPLWHLDLAKELLHTCFEACHTSKLAPERISFNINAADAPDMQIYPLDSFNILRPETVESLMLLYRVTGDPTYREWGNIILDAFERNCKLPEGGYSSVNHVDTTTPTKGFRPEMESFFMAETLKYFYLLYSDETVVPLDKFVFNTEAHPFPIDT</sequence>
<comment type="similarity">
    <text evidence="3 13">Belongs to the glycosyl hydrolase 47 family.</text>
</comment>
<comment type="cofactor">
    <cofactor evidence="1 11">
        <name>Ca(2+)</name>
        <dbReference type="ChEBI" id="CHEBI:29108"/>
    </cofactor>
</comment>
<dbReference type="GO" id="GO:0016020">
    <property type="term" value="C:membrane"/>
    <property type="evidence" value="ECO:0007669"/>
    <property type="project" value="InterPro"/>
</dbReference>
<keyword evidence="7 12" id="KW-1015">Disulfide bond</keyword>
<dbReference type="Gene3D" id="1.50.10.10">
    <property type="match status" value="1"/>
</dbReference>
<dbReference type="EMBL" id="VJMH01006897">
    <property type="protein sequence ID" value="KAF0687613.1"/>
    <property type="molecule type" value="Genomic_DNA"/>
</dbReference>
<feature type="active site" evidence="10">
    <location>
        <position position="418"/>
    </location>
</feature>
<comment type="catalytic activity">
    <reaction evidence="8">
        <text>N(4)-(alpha-D-Man-(1-&gt;2)-alpha-D-Man-(1-&gt;2)-alpha-D-Man-(1-&gt;3)-[alpha-D-Man-(1-&gt;3)-[alpha-D-Man-(1-&gt;2)-alpha-D-Man-(1-&gt;6)]-alpha-D-Man-(1-&gt;6)]-beta-D-Man-(1-&gt;4)-beta-D-GlcNAc-(1-&gt;4)-beta-D-GlcNAc)-L-asparaginyl-[protein] (N-glucan mannose isomer 8A1,2,3B1,3) + 3 H2O = N(4)-(alpha-D-Man-(1-&gt;3)-[alpha-D-Man-(1-&gt;3)-[alpha-D-Man-(1-&gt;6)]-alpha-D-Man-(1-&gt;6)]-beta-D-Man-(1-&gt;4)-beta-D-GlcNAc-(1-&gt;4)-beta-D-GlcNAc)-L-asparaginyl-[protein] (N-glucan mannose isomer 5A1,2) + 3 beta-D-mannose</text>
        <dbReference type="Rhea" id="RHEA:56028"/>
        <dbReference type="Rhea" id="RHEA-COMP:14358"/>
        <dbReference type="Rhea" id="RHEA-COMP:14367"/>
        <dbReference type="ChEBI" id="CHEBI:15377"/>
        <dbReference type="ChEBI" id="CHEBI:28563"/>
        <dbReference type="ChEBI" id="CHEBI:59087"/>
        <dbReference type="ChEBI" id="CHEBI:60628"/>
        <dbReference type="EC" id="3.2.1.113"/>
    </reaction>
</comment>
<evidence type="ECO:0000313" key="14">
    <source>
        <dbReference type="EMBL" id="KAF0687613.1"/>
    </source>
</evidence>
<dbReference type="GO" id="GO:0005975">
    <property type="term" value="P:carbohydrate metabolic process"/>
    <property type="evidence" value="ECO:0007669"/>
    <property type="project" value="InterPro"/>
</dbReference>
<dbReference type="PANTHER" id="PTHR11742">
    <property type="entry name" value="MANNOSYL-OLIGOSACCHARIDE ALPHA-1,2-MANNOSIDASE-RELATED"/>
    <property type="match status" value="1"/>
</dbReference>
<dbReference type="InterPro" id="IPR012341">
    <property type="entry name" value="6hp_glycosidase-like_sf"/>
</dbReference>
<evidence type="ECO:0000313" key="16">
    <source>
        <dbReference type="Proteomes" id="UP000332933"/>
    </source>
</evidence>
<dbReference type="InterPro" id="IPR001382">
    <property type="entry name" value="Glyco_hydro_47"/>
</dbReference>
<proteinExistence type="inferred from homology"/>
<organism evidence="15 16">
    <name type="scientific">Aphanomyces stellatus</name>
    <dbReference type="NCBI Taxonomy" id="120398"/>
    <lineage>
        <taxon>Eukaryota</taxon>
        <taxon>Sar</taxon>
        <taxon>Stramenopiles</taxon>
        <taxon>Oomycota</taxon>
        <taxon>Saprolegniomycetes</taxon>
        <taxon>Saprolegniales</taxon>
        <taxon>Verrucalvaceae</taxon>
        <taxon>Aphanomyces</taxon>
    </lineage>
</organism>
<comment type="pathway">
    <text evidence="2">Protein modification; protein glycosylation.</text>
</comment>
<dbReference type="PRINTS" id="PR00747">
    <property type="entry name" value="GLYHDRLASE47"/>
</dbReference>
<keyword evidence="16" id="KW-1185">Reference proteome</keyword>
<dbReference type="PANTHER" id="PTHR11742:SF55">
    <property type="entry name" value="ENDOPLASMIC RETICULUM MANNOSYL-OLIGOSACCHARIDE 1,2-ALPHA-MANNOSIDASE"/>
    <property type="match status" value="1"/>
</dbReference>
<dbReference type="Pfam" id="PF01532">
    <property type="entry name" value="Glyco_hydro_47"/>
    <property type="match status" value="1"/>
</dbReference>
<dbReference type="GO" id="GO:0004571">
    <property type="term" value="F:mannosyl-oligosaccharide 1,2-alpha-mannosidase activity"/>
    <property type="evidence" value="ECO:0007669"/>
    <property type="project" value="UniProtKB-EC"/>
</dbReference>
<dbReference type="SUPFAM" id="SSF48225">
    <property type="entry name" value="Seven-hairpin glycosidases"/>
    <property type="match status" value="1"/>
</dbReference>
<keyword evidence="13" id="KW-0326">Glycosidase</keyword>
<dbReference type="OrthoDB" id="8118055at2759"/>
<gene>
    <name evidence="15" type="primary">Aste57867_20596</name>
    <name evidence="14" type="ORF">As57867_020529</name>
    <name evidence="15" type="ORF">ASTE57867_20596</name>
</gene>
<dbReference type="EMBL" id="CAADRA010006923">
    <property type="protein sequence ID" value="VFT97276.1"/>
    <property type="molecule type" value="Genomic_DNA"/>
</dbReference>
<dbReference type="InterPro" id="IPR050749">
    <property type="entry name" value="Glycosyl_Hydrolase_47"/>
</dbReference>
<keyword evidence="6 11" id="KW-0106">Calcium</keyword>
<evidence type="ECO:0000256" key="8">
    <source>
        <dbReference type="ARBA" id="ARBA00047669"/>
    </source>
</evidence>
<evidence type="ECO:0000256" key="13">
    <source>
        <dbReference type="RuleBase" id="RU361193"/>
    </source>
</evidence>
<feature type="active site" description="Proton donor" evidence="10">
    <location>
        <position position="156"/>
    </location>
</feature>
<evidence type="ECO:0000256" key="5">
    <source>
        <dbReference type="ARBA" id="ARBA00022801"/>
    </source>
</evidence>
<keyword evidence="4 11" id="KW-0479">Metal-binding</keyword>
<evidence type="ECO:0000256" key="6">
    <source>
        <dbReference type="ARBA" id="ARBA00022837"/>
    </source>
</evidence>
<keyword evidence="5 13" id="KW-0378">Hydrolase</keyword>
<feature type="disulfide bond" evidence="12">
    <location>
        <begin position="349"/>
        <end position="378"/>
    </location>
</feature>
<dbReference type="InterPro" id="IPR036026">
    <property type="entry name" value="Seven-hairpin_glycosidases"/>
</dbReference>
<reference evidence="14" key="2">
    <citation type="submission" date="2019-06" db="EMBL/GenBank/DDBJ databases">
        <title>Genomics analysis of Aphanomyces spp. identifies a new class of oomycete effector associated with host adaptation.</title>
        <authorList>
            <person name="Gaulin E."/>
        </authorList>
    </citation>
    <scope>NUCLEOTIDE SEQUENCE</scope>
    <source>
        <strain evidence="14">CBS 578.67</strain>
    </source>
</reference>
<feature type="active site" description="Proton donor" evidence="10">
    <location>
        <position position="390"/>
    </location>
</feature>
<protein>
    <recommendedName>
        <fullName evidence="13">alpha-1,2-Mannosidase</fullName>
        <ecNumber evidence="13">3.2.1.-</ecNumber>
    </recommendedName>
</protein>
<evidence type="ECO:0000256" key="3">
    <source>
        <dbReference type="ARBA" id="ARBA00007658"/>
    </source>
</evidence>
<evidence type="ECO:0000256" key="12">
    <source>
        <dbReference type="PIRSR" id="PIRSR601382-3"/>
    </source>
</evidence>
<dbReference type="GO" id="GO:0005783">
    <property type="term" value="C:endoplasmic reticulum"/>
    <property type="evidence" value="ECO:0007669"/>
    <property type="project" value="TreeGrafter"/>
</dbReference>